<dbReference type="InterPro" id="IPR011055">
    <property type="entry name" value="Dup_hybrid_motif"/>
</dbReference>
<dbReference type="PANTHER" id="PTHR45008">
    <property type="entry name" value="PTS SYSTEM GLUCOSE-SPECIFIC EIIA COMPONENT"/>
    <property type="match status" value="1"/>
</dbReference>
<dbReference type="Pfam" id="PF00358">
    <property type="entry name" value="PTS_EIIA_1"/>
    <property type="match status" value="1"/>
</dbReference>
<keyword evidence="3 8" id="KW-0762">Sugar transport</keyword>
<dbReference type="Gene3D" id="2.70.70.10">
    <property type="entry name" value="Glucose Permease (Domain IIA)"/>
    <property type="match status" value="1"/>
</dbReference>
<feature type="domain" description="PTS EIIA type-1" evidence="7">
    <location>
        <begin position="38"/>
        <end position="141"/>
    </location>
</feature>
<dbReference type="FunFam" id="2.70.70.10:FF:000001">
    <property type="entry name" value="PTS system glucose-specific IIA component"/>
    <property type="match status" value="1"/>
</dbReference>
<gene>
    <name evidence="8" type="ORF">E5334_03170</name>
</gene>
<comment type="subcellular location">
    <subcellularLocation>
        <location evidence="1">Cytoplasm</location>
    </subcellularLocation>
</comment>
<dbReference type="EMBL" id="SRYE01000002">
    <property type="protein sequence ID" value="TGY62447.1"/>
    <property type="molecule type" value="Genomic_DNA"/>
</dbReference>
<organism evidence="8 9">
    <name type="scientific">Muricaecibacterium torontonense</name>
    <dbReference type="NCBI Taxonomy" id="3032871"/>
    <lineage>
        <taxon>Bacteria</taxon>
        <taxon>Bacillati</taxon>
        <taxon>Actinomycetota</taxon>
        <taxon>Coriobacteriia</taxon>
        <taxon>Coriobacteriales</taxon>
        <taxon>Atopobiaceae</taxon>
        <taxon>Muricaecibacterium</taxon>
    </lineage>
</organism>
<sequence>MGLFDRLFKGNPKEAKPAKLEVLAPIDGELVAIESVSDPVFAQKTMGDGIAIVPSGTALIAPMDGELSALFPTGHAYGVEKDGLSVMVHAGVDTVELEGAGFEVKAAQGDSVAAGDAVILMNPATIKEAGFDPTVIVVVLEAPEGKTLSKRDLGPVKAGEPILWFD</sequence>
<evidence type="ECO:0000256" key="6">
    <source>
        <dbReference type="ARBA" id="ARBA00022777"/>
    </source>
</evidence>
<dbReference type="PROSITE" id="PS51093">
    <property type="entry name" value="PTS_EIIA_TYPE_1"/>
    <property type="match status" value="1"/>
</dbReference>
<evidence type="ECO:0000256" key="3">
    <source>
        <dbReference type="ARBA" id="ARBA00022597"/>
    </source>
</evidence>
<keyword evidence="6" id="KW-0418">Kinase</keyword>
<dbReference type="NCBIfam" id="TIGR00830">
    <property type="entry name" value="PTBA"/>
    <property type="match status" value="1"/>
</dbReference>
<keyword evidence="9" id="KW-1185">Reference proteome</keyword>
<proteinExistence type="predicted"/>
<dbReference type="AlphaFoldDB" id="A0A4S2F271"/>
<dbReference type="PANTHER" id="PTHR45008:SF1">
    <property type="entry name" value="PTS SYSTEM GLUCOSE-SPECIFIC EIIA COMPONENT"/>
    <property type="match status" value="1"/>
</dbReference>
<keyword evidence="4" id="KW-0808">Transferase</keyword>
<dbReference type="GO" id="GO:0016301">
    <property type="term" value="F:kinase activity"/>
    <property type="evidence" value="ECO:0007669"/>
    <property type="project" value="UniProtKB-KW"/>
</dbReference>
<evidence type="ECO:0000259" key="7">
    <source>
        <dbReference type="PROSITE" id="PS51093"/>
    </source>
</evidence>
<dbReference type="Proteomes" id="UP000310263">
    <property type="component" value="Unassembled WGS sequence"/>
</dbReference>
<comment type="caution">
    <text evidence="8">The sequence shown here is derived from an EMBL/GenBank/DDBJ whole genome shotgun (WGS) entry which is preliminary data.</text>
</comment>
<dbReference type="SUPFAM" id="SSF51261">
    <property type="entry name" value="Duplicated hybrid motif"/>
    <property type="match status" value="1"/>
</dbReference>
<dbReference type="InterPro" id="IPR050890">
    <property type="entry name" value="PTS_EIIA_component"/>
</dbReference>
<dbReference type="GO" id="GO:0005737">
    <property type="term" value="C:cytoplasm"/>
    <property type="evidence" value="ECO:0007669"/>
    <property type="project" value="UniProtKB-SubCell"/>
</dbReference>
<evidence type="ECO:0000313" key="9">
    <source>
        <dbReference type="Proteomes" id="UP000310263"/>
    </source>
</evidence>
<protein>
    <submittedName>
        <fullName evidence="8">PTS glucose transporter subunit IIA</fullName>
    </submittedName>
</protein>
<evidence type="ECO:0000256" key="1">
    <source>
        <dbReference type="ARBA" id="ARBA00004496"/>
    </source>
</evidence>
<evidence type="ECO:0000256" key="2">
    <source>
        <dbReference type="ARBA" id="ARBA00022448"/>
    </source>
</evidence>
<dbReference type="GO" id="GO:0009401">
    <property type="term" value="P:phosphoenolpyruvate-dependent sugar phosphotransferase system"/>
    <property type="evidence" value="ECO:0007669"/>
    <property type="project" value="UniProtKB-KW"/>
</dbReference>
<keyword evidence="5" id="KW-0598">Phosphotransferase system</keyword>
<evidence type="ECO:0000313" key="8">
    <source>
        <dbReference type="EMBL" id="TGY62447.1"/>
    </source>
</evidence>
<accession>A0A4S2F271</accession>
<evidence type="ECO:0000256" key="4">
    <source>
        <dbReference type="ARBA" id="ARBA00022679"/>
    </source>
</evidence>
<name>A0A4S2F271_9ACTN</name>
<reference evidence="8 9" key="1">
    <citation type="submission" date="2019-04" db="EMBL/GenBank/DDBJ databases">
        <title>Microbes associate with the intestines of laboratory mice.</title>
        <authorList>
            <person name="Navarre W."/>
            <person name="Wong E."/>
            <person name="Huang K."/>
            <person name="Tropini C."/>
            <person name="Ng K."/>
            <person name="Yu B."/>
        </authorList>
    </citation>
    <scope>NUCLEOTIDE SEQUENCE [LARGE SCALE GENOMIC DNA]</scope>
    <source>
        <strain evidence="8 9">NM07_P-09</strain>
    </source>
</reference>
<keyword evidence="2" id="KW-0813">Transport</keyword>
<dbReference type="OrthoDB" id="9797715at2"/>
<dbReference type="RefSeq" id="WP_136012176.1">
    <property type="nucleotide sequence ID" value="NZ_SRYE01000002.1"/>
</dbReference>
<evidence type="ECO:0000256" key="5">
    <source>
        <dbReference type="ARBA" id="ARBA00022683"/>
    </source>
</evidence>
<dbReference type="InterPro" id="IPR001127">
    <property type="entry name" value="PTS_EIIA_1_perm"/>
</dbReference>